<evidence type="ECO:0000256" key="3">
    <source>
        <dbReference type="ARBA" id="ARBA00022741"/>
    </source>
</evidence>
<gene>
    <name evidence="8" type="ORF">AVDCRST_MAG93-917</name>
</gene>
<evidence type="ECO:0000256" key="5">
    <source>
        <dbReference type="ARBA" id="ARBA00022840"/>
    </source>
</evidence>
<dbReference type="GO" id="GO:0005524">
    <property type="term" value="F:ATP binding"/>
    <property type="evidence" value="ECO:0007669"/>
    <property type="project" value="UniProtKB-KW"/>
</dbReference>
<keyword evidence="3" id="KW-0547">Nucleotide-binding</keyword>
<organism evidence="8">
    <name type="scientific">uncultured Chloroflexia bacterium</name>
    <dbReference type="NCBI Taxonomy" id="1672391"/>
    <lineage>
        <taxon>Bacteria</taxon>
        <taxon>Bacillati</taxon>
        <taxon>Chloroflexota</taxon>
        <taxon>Chloroflexia</taxon>
        <taxon>environmental samples</taxon>
    </lineage>
</organism>
<dbReference type="PROSITE" id="PS50011">
    <property type="entry name" value="PROTEIN_KINASE_DOM"/>
    <property type="match status" value="1"/>
</dbReference>
<dbReference type="Pfam" id="PF00069">
    <property type="entry name" value="Pkinase"/>
    <property type="match status" value="1"/>
</dbReference>
<sequence length="179" mass="18782">MHCDIKPENIMIDHNGCVKLIDFGIALPAGIIADGLLVGSPHYVAPERVTGGVLTPAVDIYAFGIVLFQAVTGMLPFRGPDAASIARQHVEDRVPLMSDILVSVPLSLERVVSRATVPAPMARYADGRALCEALMNAQSDLLGIPLLAPTQHESSICSATDFWAQGTAPVLTIGASVAA</sequence>
<evidence type="ECO:0000256" key="2">
    <source>
        <dbReference type="ARBA" id="ARBA00022679"/>
    </source>
</evidence>
<dbReference type="Gene3D" id="1.10.510.10">
    <property type="entry name" value="Transferase(Phosphotransferase) domain 1"/>
    <property type="match status" value="1"/>
</dbReference>
<keyword evidence="5" id="KW-0067">ATP-binding</keyword>
<dbReference type="CDD" id="cd14014">
    <property type="entry name" value="STKc_PknB_like"/>
    <property type="match status" value="1"/>
</dbReference>
<dbReference type="EC" id="2.7.11.1" evidence="1"/>
<dbReference type="GO" id="GO:0004674">
    <property type="term" value="F:protein serine/threonine kinase activity"/>
    <property type="evidence" value="ECO:0007669"/>
    <property type="project" value="UniProtKB-EC"/>
</dbReference>
<feature type="transmembrane region" description="Helical" evidence="6">
    <location>
        <begin position="20"/>
        <end position="40"/>
    </location>
</feature>
<keyword evidence="2" id="KW-0808">Transferase</keyword>
<evidence type="ECO:0000256" key="6">
    <source>
        <dbReference type="SAM" id="Phobius"/>
    </source>
</evidence>
<accession>A0A6J4HS73</accession>
<feature type="domain" description="Protein kinase" evidence="7">
    <location>
        <begin position="1"/>
        <end position="135"/>
    </location>
</feature>
<dbReference type="EMBL" id="CADCTR010000301">
    <property type="protein sequence ID" value="CAA9231922.1"/>
    <property type="molecule type" value="Genomic_DNA"/>
</dbReference>
<protein>
    <recommendedName>
        <fullName evidence="1">non-specific serine/threonine protein kinase</fullName>
        <ecNumber evidence="1">2.7.11.1</ecNumber>
    </recommendedName>
</protein>
<dbReference type="InterPro" id="IPR011009">
    <property type="entry name" value="Kinase-like_dom_sf"/>
</dbReference>
<dbReference type="PANTHER" id="PTHR43289">
    <property type="entry name" value="MITOGEN-ACTIVATED PROTEIN KINASE KINASE KINASE 20-RELATED"/>
    <property type="match status" value="1"/>
</dbReference>
<dbReference type="PANTHER" id="PTHR43289:SF6">
    <property type="entry name" value="SERINE_THREONINE-PROTEIN KINASE NEKL-3"/>
    <property type="match status" value="1"/>
</dbReference>
<evidence type="ECO:0000256" key="1">
    <source>
        <dbReference type="ARBA" id="ARBA00012513"/>
    </source>
</evidence>
<feature type="transmembrane region" description="Helical" evidence="6">
    <location>
        <begin position="60"/>
        <end position="77"/>
    </location>
</feature>
<evidence type="ECO:0000313" key="8">
    <source>
        <dbReference type="EMBL" id="CAA9231922.1"/>
    </source>
</evidence>
<keyword evidence="6" id="KW-0472">Membrane</keyword>
<dbReference type="SUPFAM" id="SSF56112">
    <property type="entry name" value="Protein kinase-like (PK-like)"/>
    <property type="match status" value="1"/>
</dbReference>
<name>A0A6J4HS73_9CHLR</name>
<dbReference type="InterPro" id="IPR000719">
    <property type="entry name" value="Prot_kinase_dom"/>
</dbReference>
<keyword evidence="4" id="KW-0418">Kinase</keyword>
<keyword evidence="6" id="KW-0812">Transmembrane</keyword>
<dbReference type="AlphaFoldDB" id="A0A6J4HS73"/>
<dbReference type="SMART" id="SM00220">
    <property type="entry name" value="S_TKc"/>
    <property type="match status" value="1"/>
</dbReference>
<reference evidence="8" key="1">
    <citation type="submission" date="2020-02" db="EMBL/GenBank/DDBJ databases">
        <authorList>
            <person name="Meier V. D."/>
        </authorList>
    </citation>
    <scope>NUCLEOTIDE SEQUENCE</scope>
    <source>
        <strain evidence="8">AVDCRST_MAG93</strain>
    </source>
</reference>
<proteinExistence type="predicted"/>
<keyword evidence="6" id="KW-1133">Transmembrane helix</keyword>
<evidence type="ECO:0000259" key="7">
    <source>
        <dbReference type="PROSITE" id="PS50011"/>
    </source>
</evidence>
<evidence type="ECO:0000256" key="4">
    <source>
        <dbReference type="ARBA" id="ARBA00022777"/>
    </source>
</evidence>